<dbReference type="GO" id="GO:0006338">
    <property type="term" value="P:chromatin remodeling"/>
    <property type="evidence" value="ECO:0007669"/>
    <property type="project" value="TreeGrafter"/>
</dbReference>
<organism evidence="2 3">
    <name type="scientific">Euplotes crassus</name>
    <dbReference type="NCBI Taxonomy" id="5936"/>
    <lineage>
        <taxon>Eukaryota</taxon>
        <taxon>Sar</taxon>
        <taxon>Alveolata</taxon>
        <taxon>Ciliophora</taxon>
        <taxon>Intramacronucleata</taxon>
        <taxon>Spirotrichea</taxon>
        <taxon>Hypotrichia</taxon>
        <taxon>Euplotida</taxon>
        <taxon>Euplotidae</taxon>
        <taxon>Moneuplotes</taxon>
    </lineage>
</organism>
<feature type="domain" description="SANT" evidence="1">
    <location>
        <begin position="58"/>
        <end position="111"/>
    </location>
</feature>
<dbReference type="Proteomes" id="UP001295684">
    <property type="component" value="Unassembled WGS sequence"/>
</dbReference>
<dbReference type="SUPFAM" id="SSF46689">
    <property type="entry name" value="Homeodomain-like"/>
    <property type="match status" value="1"/>
</dbReference>
<proteinExistence type="predicted"/>
<dbReference type="InterPro" id="IPR009057">
    <property type="entry name" value="Homeodomain-like_sf"/>
</dbReference>
<evidence type="ECO:0000313" key="2">
    <source>
        <dbReference type="EMBL" id="CAI2372307.1"/>
    </source>
</evidence>
<dbReference type="CDD" id="cd00167">
    <property type="entry name" value="SANT"/>
    <property type="match status" value="1"/>
</dbReference>
<evidence type="ECO:0000259" key="1">
    <source>
        <dbReference type="PROSITE" id="PS51293"/>
    </source>
</evidence>
<dbReference type="AlphaFoldDB" id="A0AAD1US54"/>
<dbReference type="PANTHER" id="PTHR12374">
    <property type="entry name" value="TRANSCRIPTIONAL ADAPTOR 2 ADA2 -RELATED"/>
    <property type="match status" value="1"/>
</dbReference>
<gene>
    <name evidence="2" type="ORF">ECRASSUSDP1_LOCUS13636</name>
</gene>
<dbReference type="GO" id="GO:0003713">
    <property type="term" value="F:transcription coactivator activity"/>
    <property type="evidence" value="ECO:0007669"/>
    <property type="project" value="TreeGrafter"/>
</dbReference>
<dbReference type="InterPro" id="IPR001005">
    <property type="entry name" value="SANT/Myb"/>
</dbReference>
<keyword evidence="3" id="KW-1185">Reference proteome</keyword>
<dbReference type="PROSITE" id="PS51293">
    <property type="entry name" value="SANT"/>
    <property type="match status" value="1"/>
</dbReference>
<dbReference type="GO" id="GO:0005634">
    <property type="term" value="C:nucleus"/>
    <property type="evidence" value="ECO:0007669"/>
    <property type="project" value="TreeGrafter"/>
</dbReference>
<sequence length="319" mass="37477">MRSGIVRSVRHEDDLWIGLFRCGCGGGRCVLSVWEVERFSERLGGGEYQVKNKLDFGIFEPSWTAADEIKLLEAVAKSGIDNWFEAHMKYLPHKSPEEIEAHFYAFYDFNKPQEEMSTQNYKNISEQCIGPLCLTQDSLNREIVSLKEGEVQYNEELSKQNEEIKLALLERINQRQKRIFGCDLSQTLYKRSTETVEEINEREAPIDEEEFYSEFNSLIGYNKKRGSFDVEFDEEVECKREKNQTLRKEIEGYNETELEIVHKLNPLRPFLQKEEFEDIKEGYLEEANLAHRIEQLKILRNEGFETIQEVEQALKSMQK</sequence>
<dbReference type="GO" id="GO:0003682">
    <property type="term" value="F:chromatin binding"/>
    <property type="evidence" value="ECO:0007669"/>
    <property type="project" value="TreeGrafter"/>
</dbReference>
<dbReference type="InterPro" id="IPR017884">
    <property type="entry name" value="SANT_dom"/>
</dbReference>
<dbReference type="EMBL" id="CAMPGE010013585">
    <property type="protein sequence ID" value="CAI2372307.1"/>
    <property type="molecule type" value="Genomic_DNA"/>
</dbReference>
<dbReference type="GO" id="GO:0006357">
    <property type="term" value="P:regulation of transcription by RNA polymerase II"/>
    <property type="evidence" value="ECO:0007669"/>
    <property type="project" value="TreeGrafter"/>
</dbReference>
<dbReference type="Gene3D" id="1.10.10.60">
    <property type="entry name" value="Homeodomain-like"/>
    <property type="match status" value="1"/>
</dbReference>
<dbReference type="PANTHER" id="PTHR12374:SF20">
    <property type="entry name" value="TRANSCRIPTIONAL ADAPTER 2-ALPHA"/>
    <property type="match status" value="1"/>
</dbReference>
<protein>
    <recommendedName>
        <fullName evidence="1">SANT domain-containing protein</fullName>
    </recommendedName>
</protein>
<reference evidence="2" key="1">
    <citation type="submission" date="2023-07" db="EMBL/GenBank/DDBJ databases">
        <authorList>
            <consortium name="AG Swart"/>
            <person name="Singh M."/>
            <person name="Singh A."/>
            <person name="Seah K."/>
            <person name="Emmerich C."/>
        </authorList>
    </citation>
    <scope>NUCLEOTIDE SEQUENCE</scope>
    <source>
        <strain evidence="2">DP1</strain>
    </source>
</reference>
<evidence type="ECO:0000313" key="3">
    <source>
        <dbReference type="Proteomes" id="UP001295684"/>
    </source>
</evidence>
<accession>A0AAD1US54</accession>
<comment type="caution">
    <text evidence="2">The sequence shown here is derived from an EMBL/GenBank/DDBJ whole genome shotgun (WGS) entry which is preliminary data.</text>
</comment>
<name>A0AAD1US54_EUPCR</name>